<evidence type="ECO:0000259" key="2">
    <source>
        <dbReference type="Pfam" id="PF07777"/>
    </source>
</evidence>
<dbReference type="PANTHER" id="PTHR45967:SF2">
    <property type="entry name" value="BZIP TRANSCRIPTION FACTOR 68"/>
    <property type="match status" value="1"/>
</dbReference>
<dbReference type="InterPro" id="IPR012900">
    <property type="entry name" value="MFMR"/>
</dbReference>
<dbReference type="Pfam" id="PF07777">
    <property type="entry name" value="MFMR"/>
    <property type="match status" value="1"/>
</dbReference>
<evidence type="ECO:0000313" key="3">
    <source>
        <dbReference type="EMBL" id="GKV10616.1"/>
    </source>
</evidence>
<accession>A0AAV5JI83</accession>
<dbReference type="Pfam" id="PF16596">
    <property type="entry name" value="MFMR_assoc"/>
    <property type="match status" value="1"/>
</dbReference>
<feature type="compositionally biased region" description="Polar residues" evidence="1">
    <location>
        <begin position="19"/>
        <end position="34"/>
    </location>
</feature>
<gene>
    <name evidence="3" type="ORF">SLEP1_g21957</name>
</gene>
<evidence type="ECO:0000313" key="4">
    <source>
        <dbReference type="Proteomes" id="UP001054252"/>
    </source>
</evidence>
<dbReference type="EMBL" id="BPVZ01000032">
    <property type="protein sequence ID" value="GKV10616.1"/>
    <property type="molecule type" value="Genomic_DNA"/>
</dbReference>
<feature type="region of interest" description="Disordered" evidence="1">
    <location>
        <begin position="153"/>
        <end position="184"/>
    </location>
</feature>
<comment type="caution">
    <text evidence="3">The sequence shown here is derived from an EMBL/GenBank/DDBJ whole genome shotgun (WGS) entry which is preliminary data.</text>
</comment>
<proteinExistence type="predicted"/>
<protein>
    <recommendedName>
        <fullName evidence="2">G-box binding protein multifunctional mosaic region domain-containing protein</fullName>
    </recommendedName>
</protein>
<dbReference type="GO" id="GO:0043565">
    <property type="term" value="F:sequence-specific DNA binding"/>
    <property type="evidence" value="ECO:0007669"/>
    <property type="project" value="InterPro"/>
</dbReference>
<sequence>MGSSESDKTSKEKEPKMSPATNTQEQSLSTSAGTVNAEWSGFQAYSPMPPHGFLASSPQAPPYMWGVQHIMPPYGTPPHPYVAMYPHGVYAHSSIPPGSYPFSPFAMPSPNGVAEAFRNTPGSMETDNKPSETKEKLPIKRSKGSLGSLNMITGKNNGLGKTSGPSANGGYSKSAESGSEGSDANSQNVSLILLNLFLYLSIIFPFL</sequence>
<dbReference type="Proteomes" id="UP001054252">
    <property type="component" value="Unassembled WGS sequence"/>
</dbReference>
<reference evidence="3 4" key="1">
    <citation type="journal article" date="2021" name="Commun. Biol.">
        <title>The genome of Shorea leprosula (Dipterocarpaceae) highlights the ecological relevance of drought in aseasonal tropical rainforests.</title>
        <authorList>
            <person name="Ng K.K.S."/>
            <person name="Kobayashi M.J."/>
            <person name="Fawcett J.A."/>
            <person name="Hatakeyama M."/>
            <person name="Paape T."/>
            <person name="Ng C.H."/>
            <person name="Ang C.C."/>
            <person name="Tnah L.H."/>
            <person name="Lee C.T."/>
            <person name="Nishiyama T."/>
            <person name="Sese J."/>
            <person name="O'Brien M.J."/>
            <person name="Copetti D."/>
            <person name="Mohd Noor M.I."/>
            <person name="Ong R.C."/>
            <person name="Putra M."/>
            <person name="Sireger I.Z."/>
            <person name="Indrioko S."/>
            <person name="Kosugi Y."/>
            <person name="Izuno A."/>
            <person name="Isagi Y."/>
            <person name="Lee S.L."/>
            <person name="Shimizu K.K."/>
        </authorList>
    </citation>
    <scope>NUCLEOTIDE SEQUENCE [LARGE SCALE GENOMIC DNA]</scope>
    <source>
        <strain evidence="3">214</strain>
    </source>
</reference>
<dbReference type="InterPro" id="IPR044827">
    <property type="entry name" value="GBF-like"/>
</dbReference>
<evidence type="ECO:0000256" key="1">
    <source>
        <dbReference type="SAM" id="MobiDB-lite"/>
    </source>
</evidence>
<dbReference type="PANTHER" id="PTHR45967">
    <property type="entry name" value="G-BOX-BINDING FACTOR 3-RELATED"/>
    <property type="match status" value="1"/>
</dbReference>
<keyword evidence="4" id="KW-1185">Reference proteome</keyword>
<name>A0AAV5JI83_9ROSI</name>
<organism evidence="3 4">
    <name type="scientific">Rubroshorea leprosula</name>
    <dbReference type="NCBI Taxonomy" id="152421"/>
    <lineage>
        <taxon>Eukaryota</taxon>
        <taxon>Viridiplantae</taxon>
        <taxon>Streptophyta</taxon>
        <taxon>Embryophyta</taxon>
        <taxon>Tracheophyta</taxon>
        <taxon>Spermatophyta</taxon>
        <taxon>Magnoliopsida</taxon>
        <taxon>eudicotyledons</taxon>
        <taxon>Gunneridae</taxon>
        <taxon>Pentapetalae</taxon>
        <taxon>rosids</taxon>
        <taxon>malvids</taxon>
        <taxon>Malvales</taxon>
        <taxon>Dipterocarpaceae</taxon>
        <taxon>Rubroshorea</taxon>
    </lineage>
</organism>
<feature type="compositionally biased region" description="Basic and acidic residues" evidence="1">
    <location>
        <begin position="1"/>
        <end position="16"/>
    </location>
</feature>
<dbReference type="AlphaFoldDB" id="A0AAV5JI83"/>
<feature type="region of interest" description="Disordered" evidence="1">
    <location>
        <begin position="1"/>
        <end position="35"/>
    </location>
</feature>
<feature type="domain" description="G-box binding protein multifunctional mosaic region" evidence="2">
    <location>
        <begin position="1"/>
        <end position="96"/>
    </location>
</feature>
<dbReference type="GO" id="GO:0005634">
    <property type="term" value="C:nucleus"/>
    <property type="evidence" value="ECO:0007669"/>
    <property type="project" value="TreeGrafter"/>
</dbReference>
<dbReference type="GO" id="GO:0003700">
    <property type="term" value="F:DNA-binding transcription factor activity"/>
    <property type="evidence" value="ECO:0007669"/>
    <property type="project" value="InterPro"/>
</dbReference>